<proteinExistence type="predicted"/>
<name>A0A2P2PWX3_RHIMU</name>
<organism evidence="1">
    <name type="scientific">Rhizophora mucronata</name>
    <name type="common">Asiatic mangrove</name>
    <dbReference type="NCBI Taxonomy" id="61149"/>
    <lineage>
        <taxon>Eukaryota</taxon>
        <taxon>Viridiplantae</taxon>
        <taxon>Streptophyta</taxon>
        <taxon>Embryophyta</taxon>
        <taxon>Tracheophyta</taxon>
        <taxon>Spermatophyta</taxon>
        <taxon>Magnoliopsida</taxon>
        <taxon>eudicotyledons</taxon>
        <taxon>Gunneridae</taxon>
        <taxon>Pentapetalae</taxon>
        <taxon>rosids</taxon>
        <taxon>fabids</taxon>
        <taxon>Malpighiales</taxon>
        <taxon>Rhizophoraceae</taxon>
        <taxon>Rhizophora</taxon>
    </lineage>
</organism>
<evidence type="ECO:0000313" key="1">
    <source>
        <dbReference type="EMBL" id="MBX59252.1"/>
    </source>
</evidence>
<dbReference type="AlphaFoldDB" id="A0A2P2PWX3"/>
<accession>A0A2P2PWX3</accession>
<protein>
    <submittedName>
        <fullName evidence="1">Uncharacterized protein</fullName>
    </submittedName>
</protein>
<sequence length="23" mass="2644">MFFLFSFSQVAIWSLACSVCPFL</sequence>
<reference evidence="1" key="1">
    <citation type="submission" date="2018-02" db="EMBL/GenBank/DDBJ databases">
        <title>Rhizophora mucronata_Transcriptome.</title>
        <authorList>
            <person name="Meera S.P."/>
            <person name="Sreeshan A."/>
            <person name="Augustine A."/>
        </authorList>
    </citation>
    <scope>NUCLEOTIDE SEQUENCE</scope>
    <source>
        <tissue evidence="1">Leaf</tissue>
    </source>
</reference>
<dbReference type="EMBL" id="GGEC01078768">
    <property type="protein sequence ID" value="MBX59252.1"/>
    <property type="molecule type" value="Transcribed_RNA"/>
</dbReference>